<dbReference type="PANTHER" id="PTHR46288:SF27">
    <property type="entry name" value="CYSTEINE_HISTIDINE-RICH C1 DOMAIN FAMILY PROTEIN"/>
    <property type="match status" value="1"/>
</dbReference>
<dbReference type="Proteomes" id="UP001187471">
    <property type="component" value="Unassembled WGS sequence"/>
</dbReference>
<dbReference type="InterPro" id="IPR004146">
    <property type="entry name" value="DC1"/>
</dbReference>
<evidence type="ECO:0000256" key="1">
    <source>
        <dbReference type="ARBA" id="ARBA00022723"/>
    </source>
</evidence>
<evidence type="ECO:0000313" key="8">
    <source>
        <dbReference type="Proteomes" id="UP001187471"/>
    </source>
</evidence>
<feature type="compositionally biased region" description="Low complexity" evidence="5">
    <location>
        <begin position="672"/>
        <end position="688"/>
    </location>
</feature>
<dbReference type="InterPro" id="IPR001965">
    <property type="entry name" value="Znf_PHD"/>
</dbReference>
<dbReference type="GO" id="GO:0008270">
    <property type="term" value="F:zinc ion binding"/>
    <property type="evidence" value="ECO:0007669"/>
    <property type="project" value="UniProtKB-KW"/>
</dbReference>
<dbReference type="PROSITE" id="PS50081">
    <property type="entry name" value="ZF_DAG_PE_2"/>
    <property type="match status" value="2"/>
</dbReference>
<dbReference type="EMBL" id="JAVXUO010000781">
    <property type="protein sequence ID" value="KAK2989190.1"/>
    <property type="molecule type" value="Genomic_DNA"/>
</dbReference>
<feature type="compositionally biased region" description="Basic and acidic residues" evidence="5">
    <location>
        <begin position="474"/>
        <end position="488"/>
    </location>
</feature>
<keyword evidence="4" id="KW-0862">Zinc</keyword>
<accession>A0AA88UL26</accession>
<name>A0AA88UL26_9ASTE</name>
<protein>
    <recommendedName>
        <fullName evidence="6">Phorbol-ester/DAG-type domain-containing protein</fullName>
    </recommendedName>
</protein>
<feature type="domain" description="Phorbol-ester/DAG-type" evidence="6">
    <location>
        <begin position="331"/>
        <end position="384"/>
    </location>
</feature>
<dbReference type="SMART" id="SM00249">
    <property type="entry name" value="PHD"/>
    <property type="match status" value="2"/>
</dbReference>
<evidence type="ECO:0000256" key="3">
    <source>
        <dbReference type="ARBA" id="ARBA00022771"/>
    </source>
</evidence>
<dbReference type="SUPFAM" id="SSF57889">
    <property type="entry name" value="Cysteine-rich domain"/>
    <property type="match status" value="3"/>
</dbReference>
<comment type="caution">
    <text evidence="7">The sequence shown here is derived from an EMBL/GenBank/DDBJ whole genome shotgun (WGS) entry which is preliminary data.</text>
</comment>
<evidence type="ECO:0000256" key="4">
    <source>
        <dbReference type="ARBA" id="ARBA00022833"/>
    </source>
</evidence>
<gene>
    <name evidence="7" type="ORF">RJ640_029382</name>
</gene>
<keyword evidence="2" id="KW-0677">Repeat</keyword>
<evidence type="ECO:0000256" key="2">
    <source>
        <dbReference type="ARBA" id="ARBA00022737"/>
    </source>
</evidence>
<dbReference type="Pfam" id="PF03107">
    <property type="entry name" value="C1_2"/>
    <property type="match status" value="3"/>
</dbReference>
<feature type="compositionally biased region" description="Basic and acidic residues" evidence="5">
    <location>
        <begin position="651"/>
        <end position="660"/>
    </location>
</feature>
<feature type="domain" description="Phorbol-ester/DAG-type" evidence="6">
    <location>
        <begin position="490"/>
        <end position="539"/>
    </location>
</feature>
<keyword evidence="8" id="KW-1185">Reference proteome</keyword>
<organism evidence="7 8">
    <name type="scientific">Escallonia rubra</name>
    <dbReference type="NCBI Taxonomy" id="112253"/>
    <lineage>
        <taxon>Eukaryota</taxon>
        <taxon>Viridiplantae</taxon>
        <taxon>Streptophyta</taxon>
        <taxon>Embryophyta</taxon>
        <taxon>Tracheophyta</taxon>
        <taxon>Spermatophyta</taxon>
        <taxon>Magnoliopsida</taxon>
        <taxon>eudicotyledons</taxon>
        <taxon>Gunneridae</taxon>
        <taxon>Pentapetalae</taxon>
        <taxon>asterids</taxon>
        <taxon>campanulids</taxon>
        <taxon>Escalloniales</taxon>
        <taxon>Escalloniaceae</taxon>
        <taxon>Escallonia</taxon>
    </lineage>
</organism>
<evidence type="ECO:0000256" key="5">
    <source>
        <dbReference type="SAM" id="MobiDB-lite"/>
    </source>
</evidence>
<dbReference type="InterPro" id="IPR002219">
    <property type="entry name" value="PKC_DAG/PE"/>
</dbReference>
<proteinExistence type="predicted"/>
<feature type="region of interest" description="Disordered" evidence="5">
    <location>
        <begin position="651"/>
        <end position="702"/>
    </location>
</feature>
<feature type="compositionally biased region" description="Polar residues" evidence="5">
    <location>
        <begin position="692"/>
        <end position="702"/>
    </location>
</feature>
<dbReference type="InterPro" id="IPR046349">
    <property type="entry name" value="C1-like_sf"/>
</dbReference>
<reference evidence="7" key="1">
    <citation type="submission" date="2022-12" db="EMBL/GenBank/DDBJ databases">
        <title>Draft genome assemblies for two species of Escallonia (Escalloniales).</title>
        <authorList>
            <person name="Chanderbali A."/>
            <person name="Dervinis C."/>
            <person name="Anghel I."/>
            <person name="Soltis D."/>
            <person name="Soltis P."/>
            <person name="Zapata F."/>
        </authorList>
    </citation>
    <scope>NUCLEOTIDE SEQUENCE</scope>
    <source>
        <strain evidence="7">UCBG92.1500</strain>
        <tissue evidence="7">Leaf</tissue>
    </source>
</reference>
<dbReference type="AlphaFoldDB" id="A0AA88UL26"/>
<evidence type="ECO:0000313" key="7">
    <source>
        <dbReference type="EMBL" id="KAK2989190.1"/>
    </source>
</evidence>
<evidence type="ECO:0000259" key="6">
    <source>
        <dbReference type="PROSITE" id="PS50081"/>
    </source>
</evidence>
<feature type="region of interest" description="Disordered" evidence="5">
    <location>
        <begin position="467"/>
        <end position="489"/>
    </location>
</feature>
<keyword evidence="1" id="KW-0479">Metal-binding</keyword>
<keyword evidence="3" id="KW-0863">Zinc-finger</keyword>
<dbReference type="PANTHER" id="PTHR46288">
    <property type="entry name" value="PHORBOL-ESTER/DAG-TYPE DOMAIN-CONTAINING PROTEIN"/>
    <property type="match status" value="1"/>
</dbReference>
<sequence>MVPSTYKDEEVFAAAADVWSDLRDRFSPTSGLRVFDLQRAIATHKQDIGDSVVAYFNKFKSLCDDLSNCLSTTASCSACGATDSGPRQQVQLLMQFLMGLHEDYDLFRRKILQMIPLPSVDDAYALLLLEHETTHDELGRPKNDATVLAPTKSNHDADHGRCDCNISAHTIETRNELLGDHVEDHDAKQECLNLFDLITSFTVAAKSRTERKMKIKHFSHEHSLSLNNVKDSLYRCKGCLELSMRPVYSCNLCSSNQKSYVLDEFCARLPRKISHPAHPQHPLILLLMPPTRSGKIVCAACGCVCEAFVFCCPICQFYLDIQCASMPSALRHKFHPHRLTLGPSSISPSDCGGCGLPIRGVSFSCSDCIYELHVPCATLAPTIERGRRRRRPTLYLSSTNYSGDKSLCSVCRKMIGRPSWFYCSKDDGYLIHVKCLGRRRPNLKWNSEDRRMWSAEPGPQRDIRVTGKLVKKSSKTEEKKKNGEENREHRHPLVLVNEIERTKSFCSWCQQLLSGPTYGCTDCNHYVHELCYKSPRSKNHPFHPKHALTLTPRIALERRALCKACNNFMVGNFYRCEACRTQLLHAECSSLPHQATVADIHEHTLSLLYAMKDDGSKEHYCCTCEERDGARAWLGSWLCVSEASNDFLKTEGTNDERHQWPDPGPVHSRKLAPSSQEESSSVPASAPEKQTPLFNIKSSQQK</sequence>